<dbReference type="Proteomes" id="UP000054549">
    <property type="component" value="Unassembled WGS sequence"/>
</dbReference>
<dbReference type="EMBL" id="KN818239">
    <property type="protein sequence ID" value="KIL65977.1"/>
    <property type="molecule type" value="Genomic_DNA"/>
</dbReference>
<dbReference type="OrthoDB" id="3344950at2759"/>
<reference evidence="1 2" key="1">
    <citation type="submission" date="2014-04" db="EMBL/GenBank/DDBJ databases">
        <title>Evolutionary Origins and Diversification of the Mycorrhizal Mutualists.</title>
        <authorList>
            <consortium name="DOE Joint Genome Institute"/>
            <consortium name="Mycorrhizal Genomics Consortium"/>
            <person name="Kohler A."/>
            <person name="Kuo A."/>
            <person name="Nagy L.G."/>
            <person name="Floudas D."/>
            <person name="Copeland A."/>
            <person name="Barry K.W."/>
            <person name="Cichocki N."/>
            <person name="Veneault-Fourrey C."/>
            <person name="LaButti K."/>
            <person name="Lindquist E.A."/>
            <person name="Lipzen A."/>
            <person name="Lundell T."/>
            <person name="Morin E."/>
            <person name="Murat C."/>
            <person name="Riley R."/>
            <person name="Ohm R."/>
            <person name="Sun H."/>
            <person name="Tunlid A."/>
            <person name="Henrissat B."/>
            <person name="Grigoriev I.V."/>
            <person name="Hibbett D.S."/>
            <person name="Martin F."/>
        </authorList>
    </citation>
    <scope>NUCLEOTIDE SEQUENCE [LARGE SCALE GENOMIC DNA]</scope>
    <source>
        <strain evidence="1 2">Koide BX008</strain>
    </source>
</reference>
<proteinExistence type="predicted"/>
<organism evidence="1 2">
    <name type="scientific">Amanita muscaria (strain Koide BX008)</name>
    <dbReference type="NCBI Taxonomy" id="946122"/>
    <lineage>
        <taxon>Eukaryota</taxon>
        <taxon>Fungi</taxon>
        <taxon>Dikarya</taxon>
        <taxon>Basidiomycota</taxon>
        <taxon>Agaricomycotina</taxon>
        <taxon>Agaricomycetes</taxon>
        <taxon>Agaricomycetidae</taxon>
        <taxon>Agaricales</taxon>
        <taxon>Pluteineae</taxon>
        <taxon>Amanitaceae</taxon>
        <taxon>Amanita</taxon>
    </lineage>
</organism>
<dbReference type="AlphaFoldDB" id="A0A0C2WW13"/>
<evidence type="ECO:0000313" key="1">
    <source>
        <dbReference type="EMBL" id="KIL65977.1"/>
    </source>
</evidence>
<dbReference type="InParanoid" id="A0A0C2WW13"/>
<protein>
    <submittedName>
        <fullName evidence="1">Uncharacterized protein</fullName>
    </submittedName>
</protein>
<gene>
    <name evidence="1" type="ORF">M378DRAFT_186323</name>
</gene>
<accession>A0A0C2WW13</accession>
<sequence length="152" mass="17118">MASAEQLDFNVPHPPRENAIAAFNVVLPVIKAEVIKSRRHWNKHEPRMWSRAAGLSDHEMTAFSIESDLVLVRSAASSYGNIILGKIRIPAIRDEDGEGYIHVRIHDPPNRGAEDVLFHSLFTDEGNRNADGHPTTWRAVQTKDAPLEFFNE</sequence>
<dbReference type="HOGENOM" id="CLU_119592_0_0_1"/>
<name>A0A0C2WW13_AMAMK</name>
<evidence type="ECO:0000313" key="2">
    <source>
        <dbReference type="Proteomes" id="UP000054549"/>
    </source>
</evidence>
<keyword evidence="2" id="KW-1185">Reference proteome</keyword>